<dbReference type="Proteomes" id="UP000548787">
    <property type="component" value="Unassembled WGS sequence"/>
</dbReference>
<organism evidence="1 2">
    <name type="scientific">Listeria rustica</name>
    <dbReference type="NCBI Taxonomy" id="2713503"/>
    <lineage>
        <taxon>Bacteria</taxon>
        <taxon>Bacillati</taxon>
        <taxon>Bacillota</taxon>
        <taxon>Bacilli</taxon>
        <taxon>Bacillales</taxon>
        <taxon>Listeriaceae</taxon>
        <taxon>Listeria</taxon>
    </lineage>
</organism>
<evidence type="ECO:0000313" key="2">
    <source>
        <dbReference type="Proteomes" id="UP000548787"/>
    </source>
</evidence>
<keyword evidence="2" id="KW-1185">Reference proteome</keyword>
<reference evidence="1 2" key="1">
    <citation type="submission" date="2020-05" db="EMBL/GenBank/DDBJ databases">
        <authorList>
            <person name="Carlin C.R."/>
        </authorList>
    </citation>
    <scope>NUCLEOTIDE SEQUENCE [LARGE SCALE GENOMIC DNA]</scope>
    <source>
        <strain evidence="1 2">FSL W9-0585</strain>
    </source>
</reference>
<protein>
    <submittedName>
        <fullName evidence="1">DUF1433 domain-containing protein</fullName>
    </submittedName>
</protein>
<reference evidence="1 2" key="2">
    <citation type="submission" date="2020-08" db="EMBL/GenBank/DDBJ databases">
        <title>Listeria ohnekaius sp. nov. and Listeria portnoyii sp. nov. isolated from non-agricultural and natural environments.</title>
        <authorList>
            <person name="Weller D."/>
            <person name="Belias A.M."/>
            <person name="Liao J."/>
            <person name="Guo S."/>
            <person name="Orsi R.H."/>
            <person name="Wiedmann M."/>
        </authorList>
    </citation>
    <scope>NUCLEOTIDE SEQUENCE [LARGE SCALE GENOMIC DNA]</scope>
    <source>
        <strain evidence="1 2">FSL W9-0585</strain>
    </source>
</reference>
<proteinExistence type="predicted"/>
<gene>
    <name evidence="1" type="ORF">HPK16_10025</name>
</gene>
<evidence type="ECO:0000313" key="1">
    <source>
        <dbReference type="EMBL" id="MBA3926676.1"/>
    </source>
</evidence>
<dbReference type="Gene3D" id="3.10.450.130">
    <property type="entry name" value="folded 79 residue fragment of lin0334 like domains"/>
    <property type="match status" value="1"/>
</dbReference>
<dbReference type="EMBL" id="JABJVM010000009">
    <property type="protein sequence ID" value="MBA3926676.1"/>
    <property type="molecule type" value="Genomic_DNA"/>
</dbReference>
<dbReference type="Pfam" id="PF07252">
    <property type="entry name" value="DUF1433"/>
    <property type="match status" value="1"/>
</dbReference>
<comment type="caution">
    <text evidence="1">The sequence shown here is derived from an EMBL/GenBank/DDBJ whole genome shotgun (WGS) entry which is preliminary data.</text>
</comment>
<dbReference type="InterPro" id="IPR009881">
    <property type="entry name" value="DUF1433"/>
</dbReference>
<accession>A0A7W1T7B3</accession>
<dbReference type="AlphaFoldDB" id="A0A7W1T7B3"/>
<sequence length="123" mass="13710">MKKRIIIVGSLCVLVAIAIGGIVIMNNNVENKQEAQMLVEKNRIETYLKYNYKDISNVEITKTGVTPMGIPYIDGYVNGDKNLNFSADIYDGHFEESIDMSAELGALAKYDVDKSVSEIKELD</sequence>
<name>A0A7W1T7B3_9LIST</name>